<evidence type="ECO:0000256" key="1">
    <source>
        <dbReference type="SAM" id="Phobius"/>
    </source>
</evidence>
<accession>A0ABW0NTR1</accession>
<evidence type="ECO:0000313" key="3">
    <source>
        <dbReference type="Proteomes" id="UP001596039"/>
    </source>
</evidence>
<keyword evidence="1" id="KW-1133">Transmembrane helix</keyword>
<dbReference type="RefSeq" id="WP_386741049.1">
    <property type="nucleotide sequence ID" value="NZ_JBHSMG010000004.1"/>
</dbReference>
<gene>
    <name evidence="2" type="ORF">ACFPJ4_13895</name>
</gene>
<dbReference type="Proteomes" id="UP001596039">
    <property type="component" value="Unassembled WGS sequence"/>
</dbReference>
<protein>
    <recommendedName>
        <fullName evidence="4">DUF4175 domain-containing protein</fullName>
    </recommendedName>
</protein>
<comment type="caution">
    <text evidence="2">The sequence shown here is derived from an EMBL/GenBank/DDBJ whole genome shotgun (WGS) entry which is preliminary data.</text>
</comment>
<reference evidence="3" key="1">
    <citation type="journal article" date="2019" name="Int. J. Syst. Evol. Microbiol.">
        <title>The Global Catalogue of Microorganisms (GCM) 10K type strain sequencing project: providing services to taxonomists for standard genome sequencing and annotation.</title>
        <authorList>
            <consortium name="The Broad Institute Genomics Platform"/>
            <consortium name="The Broad Institute Genome Sequencing Center for Infectious Disease"/>
            <person name="Wu L."/>
            <person name="Ma J."/>
        </authorList>
    </citation>
    <scope>NUCLEOTIDE SEQUENCE [LARGE SCALE GENOMIC DNA]</scope>
    <source>
        <strain evidence="3">CGMCC 4.6997</strain>
    </source>
</reference>
<keyword evidence="1" id="KW-0472">Membrane</keyword>
<keyword evidence="3" id="KW-1185">Reference proteome</keyword>
<keyword evidence="1" id="KW-0812">Transmembrane</keyword>
<proteinExistence type="predicted"/>
<feature type="transmembrane region" description="Helical" evidence="1">
    <location>
        <begin position="36"/>
        <end position="58"/>
    </location>
</feature>
<evidence type="ECO:0000313" key="2">
    <source>
        <dbReference type="EMBL" id="MFC5503336.1"/>
    </source>
</evidence>
<sequence length="65" mass="7144">MKLDPRKMRLLAPGLFLIAVFESGFGIWDLIVADTFSWVLVLLAVIFAGAGVGLLIAAKSLERRR</sequence>
<organism evidence="2 3">
    <name type="scientific">Lysinimonas soli</name>
    <dbReference type="NCBI Taxonomy" id="1074233"/>
    <lineage>
        <taxon>Bacteria</taxon>
        <taxon>Bacillati</taxon>
        <taxon>Actinomycetota</taxon>
        <taxon>Actinomycetes</taxon>
        <taxon>Micrococcales</taxon>
        <taxon>Microbacteriaceae</taxon>
        <taxon>Lysinimonas</taxon>
    </lineage>
</organism>
<evidence type="ECO:0008006" key="4">
    <source>
        <dbReference type="Google" id="ProtNLM"/>
    </source>
</evidence>
<name>A0ABW0NTR1_9MICO</name>
<dbReference type="EMBL" id="JBHSMG010000004">
    <property type="protein sequence ID" value="MFC5503336.1"/>
    <property type="molecule type" value="Genomic_DNA"/>
</dbReference>